<evidence type="ECO:0000313" key="2">
    <source>
        <dbReference type="EMBL" id="BAK21845.1"/>
    </source>
</evidence>
<dbReference type="AlphaFoldDB" id="F3YBG7"/>
<dbReference type="EMBL" id="AP012200">
    <property type="protein sequence ID" value="BAK21845.1"/>
    <property type="molecule type" value="Genomic_DNA"/>
</dbReference>
<gene>
    <name evidence="2" type="ordered locus">MPTP_1416</name>
</gene>
<protein>
    <submittedName>
        <fullName evidence="2">Uncharacterized protein</fullName>
    </submittedName>
</protein>
<dbReference type="HOGENOM" id="CLU_2012555_0_0_9"/>
<feature type="coiled-coil region" evidence="1">
    <location>
        <begin position="34"/>
        <end position="99"/>
    </location>
</feature>
<organism evidence="2 3">
    <name type="scientific">Melissococcus plutonius (strain ATCC 35311 / DSM 29964 / CIP 104052 / LMG 20360 / NCIMB 702443)</name>
    <dbReference type="NCBI Taxonomy" id="940190"/>
    <lineage>
        <taxon>Bacteria</taxon>
        <taxon>Bacillati</taxon>
        <taxon>Bacillota</taxon>
        <taxon>Bacilli</taxon>
        <taxon>Lactobacillales</taxon>
        <taxon>Enterococcaceae</taxon>
        <taxon>Melissococcus</taxon>
    </lineage>
</organism>
<dbReference type="Proteomes" id="UP000008456">
    <property type="component" value="Chromosome"/>
</dbReference>
<proteinExistence type="predicted"/>
<dbReference type="Pfam" id="PF06810">
    <property type="entry name" value="Phage_scaffold"/>
    <property type="match status" value="1"/>
</dbReference>
<dbReference type="KEGG" id="mps:MPTP_1416"/>
<evidence type="ECO:0000256" key="1">
    <source>
        <dbReference type="SAM" id="Coils"/>
    </source>
</evidence>
<keyword evidence="1" id="KW-0175">Coiled coil</keyword>
<sequence>MDFKAFLLEQGISDEQAIAVIDGMAENKFFLASEEKLDERYEKLKQQKTELQNDLTAANTLVDDLKKSSKDSQGLQDKISSYKNQIEELNQQREQDRKESAIEMALKENKAKNTKAIKALVDL</sequence>
<keyword evidence="3" id="KW-1185">Reference proteome</keyword>
<reference evidence="2 3" key="1">
    <citation type="journal article" date="2011" name="J. Bacteriol.">
        <title>Complete genome sequence of Melissococcus plutonius ATCC 35311.</title>
        <authorList>
            <person name="Okumura K."/>
            <person name="Arai R."/>
            <person name="Okura M."/>
            <person name="Kirikae T."/>
            <person name="Takamatsu D."/>
            <person name="Osaki M."/>
            <person name="Miyoshi-Akiyama T."/>
        </authorList>
    </citation>
    <scope>NUCLEOTIDE SEQUENCE [LARGE SCALE GENOMIC DNA]</scope>
    <source>
        <strain evidence="3">ATCC 35311 / CIP 104052 / LMG 20360 / NCIMB 702443</strain>
    </source>
</reference>
<evidence type="ECO:0000313" key="3">
    <source>
        <dbReference type="Proteomes" id="UP000008456"/>
    </source>
</evidence>
<dbReference type="STRING" id="940190.MPTP_1416"/>
<accession>F3YBG7</accession>
<dbReference type="InterPro" id="IPR009636">
    <property type="entry name" value="SCAF"/>
</dbReference>
<reference key="2">
    <citation type="submission" date="2011-04" db="EMBL/GenBank/DDBJ databases">
        <title>Whole genome sequence of Melissococcus plutonius ATCC 35311.</title>
        <authorList>
            <person name="Okumura K."/>
            <person name="Arai R."/>
            <person name="Osaki M."/>
            <person name="Okura M."/>
            <person name="Kirikae T."/>
            <person name="Takamatsu D."/>
            <person name="Akiyama T."/>
        </authorList>
    </citation>
    <scope>NUCLEOTIDE SEQUENCE</scope>
    <source>
        <strain>ATCC 35311</strain>
    </source>
</reference>
<dbReference type="OrthoDB" id="2365850at2"/>
<name>F3YBG7_MELPT</name>